<accession>A0A9N8E884</accession>
<sequence length="90" mass="9825">MGGKVSKDEAIKTIRTEKEREGIKDAKVTIYDLMALLNTIDASEDHKFTYAGRIVSDKAGAGGKKVKESDYKQPPRRVSVLNGVSLSLSL</sequence>
<name>A0A9N8E884_9STRA</name>
<organism evidence="1 2">
    <name type="scientific">Seminavis robusta</name>
    <dbReference type="NCBI Taxonomy" id="568900"/>
    <lineage>
        <taxon>Eukaryota</taxon>
        <taxon>Sar</taxon>
        <taxon>Stramenopiles</taxon>
        <taxon>Ochrophyta</taxon>
        <taxon>Bacillariophyta</taxon>
        <taxon>Bacillariophyceae</taxon>
        <taxon>Bacillariophycidae</taxon>
        <taxon>Naviculales</taxon>
        <taxon>Naviculaceae</taxon>
        <taxon>Seminavis</taxon>
    </lineage>
</organism>
<protein>
    <submittedName>
        <fullName evidence="1">Uncharacterized protein</fullName>
    </submittedName>
</protein>
<gene>
    <name evidence="1" type="ORF">SEMRO_602_G173790.1</name>
</gene>
<comment type="caution">
    <text evidence="1">The sequence shown here is derived from an EMBL/GenBank/DDBJ whole genome shotgun (WGS) entry which is preliminary data.</text>
</comment>
<keyword evidence="2" id="KW-1185">Reference proteome</keyword>
<proteinExistence type="predicted"/>
<dbReference type="Proteomes" id="UP001153069">
    <property type="component" value="Unassembled WGS sequence"/>
</dbReference>
<dbReference type="EMBL" id="CAICTM010000601">
    <property type="protein sequence ID" value="CAB9513619.1"/>
    <property type="molecule type" value="Genomic_DNA"/>
</dbReference>
<reference evidence="1" key="1">
    <citation type="submission" date="2020-06" db="EMBL/GenBank/DDBJ databases">
        <authorList>
            <consortium name="Plant Systems Biology data submission"/>
        </authorList>
    </citation>
    <scope>NUCLEOTIDE SEQUENCE</scope>
    <source>
        <strain evidence="1">D6</strain>
    </source>
</reference>
<evidence type="ECO:0000313" key="1">
    <source>
        <dbReference type="EMBL" id="CAB9513619.1"/>
    </source>
</evidence>
<evidence type="ECO:0000313" key="2">
    <source>
        <dbReference type="Proteomes" id="UP001153069"/>
    </source>
</evidence>
<dbReference type="AlphaFoldDB" id="A0A9N8E884"/>